<dbReference type="InterPro" id="IPR036641">
    <property type="entry name" value="HPT_dom_sf"/>
</dbReference>
<evidence type="ECO:0000256" key="1">
    <source>
        <dbReference type="ARBA" id="ARBA00023012"/>
    </source>
</evidence>
<dbReference type="PATRIC" id="fig|43658.6.peg.4194"/>
<dbReference type="InterPro" id="IPR008207">
    <property type="entry name" value="Sig_transdc_His_kin_Hpt_dom"/>
</dbReference>
<dbReference type="Pfam" id="PF01627">
    <property type="entry name" value="Hpt"/>
    <property type="match status" value="1"/>
</dbReference>
<reference evidence="5" key="1">
    <citation type="submission" date="2015-07" db="EMBL/GenBank/DDBJ databases">
        <title>Draft genome sequence of a Pseudoalteromonas rubra strain, OCN096, isolated from Kaneohe Bay, Oahu, Hawaii.</title>
        <authorList>
            <person name="Beurmann S."/>
            <person name="Ushijima B."/>
            <person name="Belcaid M."/>
            <person name="Callahan S.M."/>
            <person name="Aeby G.S."/>
        </authorList>
    </citation>
    <scope>NUCLEOTIDE SEQUENCE [LARGE SCALE GENOMIC DNA]</scope>
    <source>
        <strain evidence="5">OCN096</strain>
    </source>
</reference>
<proteinExistence type="predicted"/>
<gene>
    <name evidence="4" type="ORF">AC626_24375</name>
</gene>
<dbReference type="EMBL" id="LFZX01000343">
    <property type="protein sequence ID" value="KNC65238.1"/>
    <property type="molecule type" value="Genomic_DNA"/>
</dbReference>
<evidence type="ECO:0000313" key="4">
    <source>
        <dbReference type="EMBL" id="KNC65238.1"/>
    </source>
</evidence>
<dbReference type="AlphaFoldDB" id="A0A0L0EMV3"/>
<dbReference type="Proteomes" id="UP000036850">
    <property type="component" value="Unassembled WGS sequence"/>
</dbReference>
<evidence type="ECO:0000259" key="3">
    <source>
        <dbReference type="PROSITE" id="PS50894"/>
    </source>
</evidence>
<name>A0A0L0EMV3_9GAMM</name>
<keyword evidence="1" id="KW-0902">Two-component regulatory system</keyword>
<comment type="caution">
    <text evidence="4">The sequence shown here is derived from an EMBL/GenBank/DDBJ whole genome shotgun (WGS) entry which is preliminary data.</text>
</comment>
<protein>
    <recommendedName>
        <fullName evidence="3">HPt domain-containing protein</fullName>
    </recommendedName>
</protein>
<dbReference type="SUPFAM" id="SSF47226">
    <property type="entry name" value="Histidine-containing phosphotransfer domain, HPT domain"/>
    <property type="match status" value="1"/>
</dbReference>
<evidence type="ECO:0000256" key="2">
    <source>
        <dbReference type="PROSITE-ProRule" id="PRU00110"/>
    </source>
</evidence>
<dbReference type="PROSITE" id="PS50894">
    <property type="entry name" value="HPT"/>
    <property type="match status" value="1"/>
</dbReference>
<keyword evidence="2" id="KW-0597">Phosphoprotein</keyword>
<sequence length="86" mass="9782">ASIAPFESHLLDWELALQRAGNKPELALEMLDMLLQSVPETLEQLNGSAQQEDTQTLLTVIHKFHGACCYTGVPTLKTWPKRWKRH</sequence>
<evidence type="ECO:0000313" key="5">
    <source>
        <dbReference type="Proteomes" id="UP000036850"/>
    </source>
</evidence>
<dbReference type="GO" id="GO:0004672">
    <property type="term" value="F:protein kinase activity"/>
    <property type="evidence" value="ECO:0007669"/>
    <property type="project" value="UniProtKB-ARBA"/>
</dbReference>
<accession>A0A0L0EMV3</accession>
<feature type="non-terminal residue" evidence="4">
    <location>
        <position position="1"/>
    </location>
</feature>
<dbReference type="GO" id="GO:0000160">
    <property type="term" value="P:phosphorelay signal transduction system"/>
    <property type="evidence" value="ECO:0007669"/>
    <property type="project" value="UniProtKB-KW"/>
</dbReference>
<feature type="domain" description="HPt" evidence="3">
    <location>
        <begin position="23"/>
        <end position="86"/>
    </location>
</feature>
<feature type="modified residue" description="Phosphohistidine" evidence="2">
    <location>
        <position position="62"/>
    </location>
</feature>
<organism evidence="4 5">
    <name type="scientific">Pseudoalteromonas rubra</name>
    <dbReference type="NCBI Taxonomy" id="43658"/>
    <lineage>
        <taxon>Bacteria</taxon>
        <taxon>Pseudomonadati</taxon>
        <taxon>Pseudomonadota</taxon>
        <taxon>Gammaproteobacteria</taxon>
        <taxon>Alteromonadales</taxon>
        <taxon>Pseudoalteromonadaceae</taxon>
        <taxon>Pseudoalteromonas</taxon>
    </lineage>
</organism>
<dbReference type="Gene3D" id="1.20.120.160">
    <property type="entry name" value="HPT domain"/>
    <property type="match status" value="1"/>
</dbReference>